<protein>
    <submittedName>
        <fullName evidence="1">Uncharacterized protein</fullName>
    </submittedName>
</protein>
<reference evidence="2" key="1">
    <citation type="journal article" date="2019" name="Int. J. Syst. Evol. Microbiol.">
        <title>The Global Catalogue of Microorganisms (GCM) 10K type strain sequencing project: providing services to taxonomists for standard genome sequencing and annotation.</title>
        <authorList>
            <consortium name="The Broad Institute Genomics Platform"/>
            <consortium name="The Broad Institute Genome Sequencing Center for Infectious Disease"/>
            <person name="Wu L."/>
            <person name="Ma J."/>
        </authorList>
    </citation>
    <scope>NUCLEOTIDE SEQUENCE [LARGE SCALE GENOMIC DNA]</scope>
    <source>
        <strain evidence="2">NBRC 100033</strain>
    </source>
</reference>
<keyword evidence="2" id="KW-1185">Reference proteome</keyword>
<evidence type="ECO:0000313" key="1">
    <source>
        <dbReference type="EMBL" id="GLR63230.1"/>
    </source>
</evidence>
<evidence type="ECO:0000313" key="2">
    <source>
        <dbReference type="Proteomes" id="UP001156682"/>
    </source>
</evidence>
<name>A0ABQ5ZZC3_9GAMM</name>
<sequence length="338" mass="38039">MQNQALTLSTLDDLLVQLRRIMEEPDYHPPEKIDFSGDLSRIRLYFKGENYKNSLPSSCIKGLWEYQQSLYRGAASLLYGSDRITRLTKDDLKNLELVFKVSEGSIDLTALITGFVGSIAEGFKTMDSKDKSRTIILVVALMATGWAAVNIHETYQKTQQANIEAHVKAVDQQERSRQFEVMAGLVKQNEQLQSFSHHLAEGGRAIIKGAGDAEQVKIGYAQFEKDEIQEINQRSSRSQANAQVYNEKVKIIRIEPKGSLTRVTFSRNDGEELTALIEDEQVDNQDLEVIWEAARSRTHVRLQFSVTRAGDSVRGTQFIGLGIDDVPPESVVARNKMD</sequence>
<accession>A0ABQ5ZZC3</accession>
<gene>
    <name evidence="1" type="ORF">GCM10007878_06650</name>
</gene>
<proteinExistence type="predicted"/>
<dbReference type="EMBL" id="BSOR01000013">
    <property type="protein sequence ID" value="GLR63230.1"/>
    <property type="molecule type" value="Genomic_DNA"/>
</dbReference>
<comment type="caution">
    <text evidence="1">The sequence shown here is derived from an EMBL/GenBank/DDBJ whole genome shotgun (WGS) entry which is preliminary data.</text>
</comment>
<dbReference type="Proteomes" id="UP001156682">
    <property type="component" value="Unassembled WGS sequence"/>
</dbReference>
<dbReference type="RefSeq" id="WP_284304494.1">
    <property type="nucleotide sequence ID" value="NZ_BSOR01000013.1"/>
</dbReference>
<organism evidence="1 2">
    <name type="scientific">Marinospirillum insulare</name>
    <dbReference type="NCBI Taxonomy" id="217169"/>
    <lineage>
        <taxon>Bacteria</taxon>
        <taxon>Pseudomonadati</taxon>
        <taxon>Pseudomonadota</taxon>
        <taxon>Gammaproteobacteria</taxon>
        <taxon>Oceanospirillales</taxon>
        <taxon>Oceanospirillaceae</taxon>
        <taxon>Marinospirillum</taxon>
    </lineage>
</organism>